<dbReference type="EMBL" id="GBRH01211724">
    <property type="protein sequence ID" value="JAD86171.1"/>
    <property type="molecule type" value="Transcribed_RNA"/>
</dbReference>
<dbReference type="AlphaFoldDB" id="A0A0A9DED8"/>
<organism evidence="1">
    <name type="scientific">Arundo donax</name>
    <name type="common">Giant reed</name>
    <name type="synonym">Donax arundinaceus</name>
    <dbReference type="NCBI Taxonomy" id="35708"/>
    <lineage>
        <taxon>Eukaryota</taxon>
        <taxon>Viridiplantae</taxon>
        <taxon>Streptophyta</taxon>
        <taxon>Embryophyta</taxon>
        <taxon>Tracheophyta</taxon>
        <taxon>Spermatophyta</taxon>
        <taxon>Magnoliopsida</taxon>
        <taxon>Liliopsida</taxon>
        <taxon>Poales</taxon>
        <taxon>Poaceae</taxon>
        <taxon>PACMAD clade</taxon>
        <taxon>Arundinoideae</taxon>
        <taxon>Arundineae</taxon>
        <taxon>Arundo</taxon>
    </lineage>
</organism>
<protein>
    <submittedName>
        <fullName evidence="1">Uncharacterized protein</fullName>
    </submittedName>
</protein>
<reference evidence="1" key="2">
    <citation type="journal article" date="2015" name="Data Brief">
        <title>Shoot transcriptome of the giant reed, Arundo donax.</title>
        <authorList>
            <person name="Barrero R.A."/>
            <person name="Guerrero F.D."/>
            <person name="Moolhuijzen P."/>
            <person name="Goolsby J.A."/>
            <person name="Tidwell J."/>
            <person name="Bellgard S.E."/>
            <person name="Bellgard M.I."/>
        </authorList>
    </citation>
    <scope>NUCLEOTIDE SEQUENCE</scope>
    <source>
        <tissue evidence="1">Shoot tissue taken approximately 20 cm above the soil surface</tissue>
    </source>
</reference>
<proteinExistence type="predicted"/>
<reference evidence="1" key="1">
    <citation type="submission" date="2014-09" db="EMBL/GenBank/DDBJ databases">
        <authorList>
            <person name="Magalhaes I.L.F."/>
            <person name="Oliveira U."/>
            <person name="Santos F.R."/>
            <person name="Vidigal T.H.D.A."/>
            <person name="Brescovit A.D."/>
            <person name="Santos A.J."/>
        </authorList>
    </citation>
    <scope>NUCLEOTIDE SEQUENCE</scope>
    <source>
        <tissue evidence="1">Shoot tissue taken approximately 20 cm above the soil surface</tissue>
    </source>
</reference>
<sequence>MYTDIRCTRHISQLMLTQKFYQIFLTYCRSYCFGKYEWLPMYQITRPRTQGPITYHNRVMRMTGESWLLDDYV</sequence>
<name>A0A0A9DED8_ARUDO</name>
<evidence type="ECO:0000313" key="1">
    <source>
        <dbReference type="EMBL" id="JAD86171.1"/>
    </source>
</evidence>
<accession>A0A0A9DED8</accession>